<reference evidence="1 2" key="1">
    <citation type="journal article" date="2014" name="PLoS ONE">
        <title>The first complete genome sequence of the class fimbriimonadia in the phylum armatimonadetes.</title>
        <authorList>
            <person name="Hu Z.Y."/>
            <person name="Wang Y.Z."/>
            <person name="Im W.T."/>
            <person name="Wang S.Y."/>
            <person name="Zhao G.P."/>
            <person name="Zheng H.J."/>
            <person name="Quan Z.X."/>
        </authorList>
    </citation>
    <scope>NUCLEOTIDE SEQUENCE [LARGE SCALE GENOMIC DNA]</scope>
    <source>
        <strain evidence="1">Gsoil 348</strain>
    </source>
</reference>
<evidence type="ECO:0000313" key="1">
    <source>
        <dbReference type="EMBL" id="AIE87361.1"/>
    </source>
</evidence>
<dbReference type="KEGG" id="fgi:OP10G_3993"/>
<organism evidence="1 2">
    <name type="scientific">Fimbriimonas ginsengisoli Gsoil 348</name>
    <dbReference type="NCBI Taxonomy" id="661478"/>
    <lineage>
        <taxon>Bacteria</taxon>
        <taxon>Bacillati</taxon>
        <taxon>Armatimonadota</taxon>
        <taxon>Fimbriimonadia</taxon>
        <taxon>Fimbriimonadales</taxon>
        <taxon>Fimbriimonadaceae</taxon>
        <taxon>Fimbriimonas</taxon>
    </lineage>
</organism>
<dbReference type="HOGENOM" id="CLU_2843416_0_0_0"/>
<protein>
    <submittedName>
        <fullName evidence="1">Uncharacterized protein</fullName>
    </submittedName>
</protein>
<gene>
    <name evidence="1" type="ORF">OP10G_3993</name>
</gene>
<dbReference type="AlphaFoldDB" id="A0A068NV85"/>
<evidence type="ECO:0000313" key="2">
    <source>
        <dbReference type="Proteomes" id="UP000027982"/>
    </source>
</evidence>
<sequence>MLEPFKFEIVKFLSIMPCKPIVLALAEISDFLQSRIKIPEAGVRSRLVEKVNRPPIGERIVIKEF</sequence>
<keyword evidence="2" id="KW-1185">Reference proteome</keyword>
<dbReference type="Proteomes" id="UP000027982">
    <property type="component" value="Chromosome"/>
</dbReference>
<accession>A0A068NV85</accession>
<name>A0A068NV85_FIMGI</name>
<dbReference type="EMBL" id="CP007139">
    <property type="protein sequence ID" value="AIE87361.1"/>
    <property type="molecule type" value="Genomic_DNA"/>
</dbReference>
<proteinExistence type="predicted"/>